<dbReference type="Proteomes" id="UP001652397">
    <property type="component" value="Unassembled WGS sequence"/>
</dbReference>
<comment type="caution">
    <text evidence="1">The sequence shown here is derived from an EMBL/GenBank/DDBJ whole genome shotgun (WGS) entry which is preliminary data.</text>
</comment>
<evidence type="ECO:0000313" key="2">
    <source>
        <dbReference type="Proteomes" id="UP001652397"/>
    </source>
</evidence>
<keyword evidence="2" id="KW-1185">Reference proteome</keyword>
<gene>
    <name evidence="1" type="ORF">OCV66_13810</name>
</gene>
<name>A0ABT2U6A3_9FIRM</name>
<evidence type="ECO:0000313" key="1">
    <source>
        <dbReference type="EMBL" id="MCU6790155.1"/>
    </source>
</evidence>
<proteinExistence type="predicted"/>
<organism evidence="1 2">
    <name type="scientific">Agathobaculum ammoniilyticum</name>
    <dbReference type="NCBI Taxonomy" id="2981778"/>
    <lineage>
        <taxon>Bacteria</taxon>
        <taxon>Bacillati</taxon>
        <taxon>Bacillota</taxon>
        <taxon>Clostridia</taxon>
        <taxon>Eubacteriales</taxon>
        <taxon>Butyricicoccaceae</taxon>
        <taxon>Agathobaculum</taxon>
    </lineage>
</organism>
<accession>A0ABT2U6A3</accession>
<dbReference type="RefSeq" id="WP_147574525.1">
    <property type="nucleotide sequence ID" value="NZ_JAOQJE010000016.1"/>
</dbReference>
<dbReference type="EMBL" id="JAOQJE010000016">
    <property type="protein sequence ID" value="MCU6790155.1"/>
    <property type="molecule type" value="Genomic_DNA"/>
</dbReference>
<reference evidence="1 2" key="1">
    <citation type="journal article" date="2021" name="ISME Commun">
        <title>Automated analysis of genomic sequences facilitates high-throughput and comprehensive description of bacteria.</title>
        <authorList>
            <person name="Hitch T.C.A."/>
        </authorList>
    </citation>
    <scope>NUCLEOTIDE SEQUENCE [LARGE SCALE GENOMIC DNA]</scope>
    <source>
        <strain evidence="1 2">Sanger_34</strain>
    </source>
</reference>
<protein>
    <submittedName>
        <fullName evidence="1">Uncharacterized protein</fullName>
    </submittedName>
</protein>
<sequence>MNTSVMECLQKDESALCEALDNIAMSCQMEGMELTSEIRALCLAVLDGTLSLQDGLYRLNMKYS</sequence>